<dbReference type="KEGG" id="hcv:FTV88_0733"/>
<dbReference type="Pfam" id="PF13277">
    <property type="entry name" value="YmdB"/>
    <property type="match status" value="1"/>
</dbReference>
<dbReference type="Gene3D" id="3.60.21.10">
    <property type="match status" value="1"/>
</dbReference>
<reference evidence="2" key="1">
    <citation type="submission" date="2019-11" db="EMBL/GenBank/DDBJ databases">
        <title>Genome sequence of Heliorestis convoluta strain HH, an alkaliphilic and minimalistic phototrophic bacterium from a soda lake in Egypt.</title>
        <authorList>
            <person name="Dewey E.D."/>
            <person name="Stokes L.M."/>
            <person name="Burchell B.M."/>
            <person name="Shaffer K.N."/>
            <person name="Huntington A.M."/>
            <person name="Baker J.M."/>
            <person name="Nadendla S."/>
            <person name="Giglio M.G."/>
            <person name="Touchman J.W."/>
            <person name="Blankenship R.E."/>
            <person name="Madigan M.T."/>
            <person name="Sattley W.M."/>
        </authorList>
    </citation>
    <scope>NUCLEOTIDE SEQUENCE [LARGE SCALE GENOMIC DNA]</scope>
    <source>
        <strain evidence="2">HH</strain>
    </source>
</reference>
<sequence length="164" mass="18318">MRLLFIGDIIGKPGRRAIELLLPKLIKERKIDFVIANGENAAGGNGITKEIVHNLFDLGVNVITMGNHTWDKKEIFDFIDSEPRLIRPNNYPIGTPGRGWGVFSLPNGKKIAVINYCGRVFMDNLDCPFHSVGRILESLMGKTDYVFVDFHGEALQKKLPLVGI</sequence>
<dbReference type="AlphaFoldDB" id="A0A5Q2MYA2"/>
<proteinExistence type="predicted"/>
<dbReference type="GO" id="GO:0004113">
    <property type="term" value="F:2',3'-cyclic-nucleotide 3'-phosphodiesterase activity"/>
    <property type="evidence" value="ECO:0007669"/>
    <property type="project" value="TreeGrafter"/>
</dbReference>
<organism evidence="1 2">
    <name type="scientific">Heliorestis convoluta</name>
    <dbReference type="NCBI Taxonomy" id="356322"/>
    <lineage>
        <taxon>Bacteria</taxon>
        <taxon>Bacillati</taxon>
        <taxon>Bacillota</taxon>
        <taxon>Clostridia</taxon>
        <taxon>Eubacteriales</taxon>
        <taxon>Heliobacteriaceae</taxon>
        <taxon>Heliorestis</taxon>
    </lineage>
</organism>
<protein>
    <submittedName>
        <fullName evidence="1">Metallophosphoesterase</fullName>
    </submittedName>
</protein>
<dbReference type="InterPro" id="IPR005235">
    <property type="entry name" value="YmdB-like"/>
</dbReference>
<gene>
    <name evidence="1" type="ORF">FTV88_0733</name>
</gene>
<accession>A0A5Q2MYA2</accession>
<evidence type="ECO:0000313" key="2">
    <source>
        <dbReference type="Proteomes" id="UP000366051"/>
    </source>
</evidence>
<dbReference type="Proteomes" id="UP000366051">
    <property type="component" value="Chromosome"/>
</dbReference>
<dbReference type="InterPro" id="IPR029052">
    <property type="entry name" value="Metallo-depent_PP-like"/>
</dbReference>
<evidence type="ECO:0000313" key="1">
    <source>
        <dbReference type="EMBL" id="QGG46911.1"/>
    </source>
</evidence>
<keyword evidence="2" id="KW-1185">Reference proteome</keyword>
<dbReference type="EMBL" id="CP045875">
    <property type="protein sequence ID" value="QGG46911.1"/>
    <property type="molecule type" value="Genomic_DNA"/>
</dbReference>
<dbReference type="PANTHER" id="PTHR36303:SF1">
    <property type="entry name" value="2',3'-CYCLIC-NUCLEOTIDE 2'-PHOSPHODIESTERASE"/>
    <property type="match status" value="1"/>
</dbReference>
<dbReference type="SUPFAM" id="SSF56300">
    <property type="entry name" value="Metallo-dependent phosphatases"/>
    <property type="match status" value="1"/>
</dbReference>
<name>A0A5Q2MYA2_9FIRM</name>
<dbReference type="PANTHER" id="PTHR36303">
    <property type="entry name" value="2',3'-CYCLIC-NUCLEOTIDE 2'-PHOSPHODIESTERASE"/>
    <property type="match status" value="1"/>
</dbReference>